<reference evidence="2 3" key="1">
    <citation type="journal article" date="2016" name="Eur. J. Clin. Microbiol. Infect. Dis.">
        <title>Whole genome sequencing as a tool for phylogenetic analysis of clinical strains of Mitis group streptococci.</title>
        <authorList>
            <person name="Rasmussen L.H."/>
            <person name="Dargis R."/>
            <person name="Hojholt K."/>
            <person name="Christensen J.J."/>
            <person name="Skovgaard O."/>
            <person name="Justesen U.S."/>
            <person name="Rosenvinge F.S."/>
            <person name="Moser C."/>
            <person name="Lukjancenko O."/>
            <person name="Rasmussen S."/>
            <person name="Nielsen X.C."/>
        </authorList>
    </citation>
    <scope>NUCLEOTIDE SEQUENCE [LARGE SCALE GENOMIC DNA]</scope>
    <source>
        <strain evidence="2 3">RH_17439_08</strain>
    </source>
</reference>
<sequence length="444" mass="52511">MKNCMKQFDELRFSSQEQEKTKQNFLQHIAQYDESISSSMRSKGYRCKNQSERTVAFTFGEVTFSRKRWYKNGECRIPVDEMLGLEKNVRHSQELLYQAAVLATKLPYRQVGETIEMVYNVTVTKDTVNKVVKLANQLLEEKDDYRFFKEEKKIKKIKANIIYIEGDGVYVKTSEDGSEKKNMDLSHFVVHTGSKQIGPNRFELENKKELIRLDNRSARRELLDLLENEYEITNETVLVTNSDCGKGYTPHVFTEIAKSFNVKRHEHFWDEYHLNKEIKEFTKSYPIELREDLFQAVKEHNKKLLRRTLDTIESLVSSEEGEEKFEYYSSRLMRNFQYTKPAEMRGLSKAGIGIMESQHRKITYRMKHRGMYWTSEGGIAVANMILLEREGKLRDLFFGEWKEIYDKYTSLDHISADSVRPKNESKDYKLPRLHESIEKIFKMK</sequence>
<dbReference type="Proteomes" id="UP000193367">
    <property type="component" value="Unassembled WGS sequence"/>
</dbReference>
<dbReference type="InterPro" id="IPR009620">
    <property type="entry name" value="UPF0236"/>
</dbReference>
<evidence type="ECO:0000313" key="2">
    <source>
        <dbReference type="EMBL" id="ORO96676.1"/>
    </source>
</evidence>
<name>A0A1X1KBA0_STRMT</name>
<organism evidence="2 3">
    <name type="scientific">Streptococcus mitis</name>
    <dbReference type="NCBI Taxonomy" id="28037"/>
    <lineage>
        <taxon>Bacteria</taxon>
        <taxon>Bacillati</taxon>
        <taxon>Bacillota</taxon>
        <taxon>Bacilli</taxon>
        <taxon>Lactobacillales</taxon>
        <taxon>Streptococcaceae</taxon>
        <taxon>Streptococcus</taxon>
        <taxon>Streptococcus mitis group</taxon>
    </lineage>
</organism>
<dbReference type="Pfam" id="PF06782">
    <property type="entry name" value="UPF0236"/>
    <property type="match status" value="1"/>
</dbReference>
<proteinExistence type="inferred from homology"/>
<gene>
    <name evidence="2" type="ORF">B7698_01940</name>
</gene>
<protein>
    <submittedName>
        <fullName evidence="2">Transposase</fullName>
    </submittedName>
</protein>
<dbReference type="NCBIfam" id="NF033529">
    <property type="entry name" value="transpos_ISLre2"/>
    <property type="match status" value="1"/>
</dbReference>
<accession>A0A1X1KBA0</accession>
<evidence type="ECO:0000256" key="1">
    <source>
        <dbReference type="ARBA" id="ARBA00006539"/>
    </source>
</evidence>
<dbReference type="AlphaFoldDB" id="A0A1X1KBA0"/>
<comment type="similarity">
    <text evidence="1">Belongs to the UPF0236 family.</text>
</comment>
<evidence type="ECO:0000313" key="3">
    <source>
        <dbReference type="Proteomes" id="UP000193367"/>
    </source>
</evidence>
<comment type="caution">
    <text evidence="2">The sequence shown here is derived from an EMBL/GenBank/DDBJ whole genome shotgun (WGS) entry which is preliminary data.</text>
</comment>
<dbReference type="EMBL" id="NCVH01000026">
    <property type="protein sequence ID" value="ORO96676.1"/>
    <property type="molecule type" value="Genomic_DNA"/>
</dbReference>